<keyword evidence="3 8" id="KW-0808">Transferase</keyword>
<evidence type="ECO:0000256" key="1">
    <source>
        <dbReference type="ARBA" id="ARBA00006149"/>
    </source>
</evidence>
<dbReference type="Pfam" id="PF23186">
    <property type="entry name" value="DUF7059"/>
    <property type="match status" value="1"/>
</dbReference>
<dbReference type="Gene3D" id="3.40.50.150">
    <property type="entry name" value="Vaccinia Virus protein VP39"/>
    <property type="match status" value="1"/>
</dbReference>
<feature type="domain" description="Methyltransferase small" evidence="5">
    <location>
        <begin position="146"/>
        <end position="241"/>
    </location>
</feature>
<dbReference type="PROSITE" id="PS00092">
    <property type="entry name" value="N6_MTASE"/>
    <property type="match status" value="1"/>
</dbReference>
<dbReference type="GO" id="GO:0008170">
    <property type="term" value="F:N-methyltransferase activity"/>
    <property type="evidence" value="ECO:0007669"/>
    <property type="project" value="UniProtKB-ARBA"/>
</dbReference>
<dbReference type="InterPro" id="IPR052190">
    <property type="entry name" value="Euk-Arch_PrmC-MTase"/>
</dbReference>
<dbReference type="GO" id="GO:0032259">
    <property type="term" value="P:methylation"/>
    <property type="evidence" value="ECO:0007669"/>
    <property type="project" value="UniProtKB-KW"/>
</dbReference>
<evidence type="ECO:0000259" key="5">
    <source>
        <dbReference type="Pfam" id="PF05175"/>
    </source>
</evidence>
<dbReference type="SUPFAM" id="SSF53335">
    <property type="entry name" value="S-adenosyl-L-methionine-dependent methyltransferases"/>
    <property type="match status" value="1"/>
</dbReference>
<dbReference type="Pfam" id="PF05175">
    <property type="entry name" value="MTS"/>
    <property type="match status" value="1"/>
</dbReference>
<evidence type="ECO:0000313" key="9">
    <source>
        <dbReference type="Proteomes" id="UP000247591"/>
    </source>
</evidence>
<dbReference type="InterPro" id="IPR007848">
    <property type="entry name" value="Small_mtfrase_dom"/>
</dbReference>
<comment type="similarity">
    <text evidence="1">Belongs to the eukaryotic/archaeal PrmC-related family.</text>
</comment>
<dbReference type="InterPro" id="IPR056684">
    <property type="entry name" value="DUF7782"/>
</dbReference>
<evidence type="ECO:0000259" key="6">
    <source>
        <dbReference type="Pfam" id="PF23186"/>
    </source>
</evidence>
<dbReference type="CDD" id="cd02440">
    <property type="entry name" value="AdoMet_MTases"/>
    <property type="match status" value="1"/>
</dbReference>
<dbReference type="Pfam" id="PF25004">
    <property type="entry name" value="DUF7782"/>
    <property type="match status" value="1"/>
</dbReference>
<dbReference type="InterPro" id="IPR055487">
    <property type="entry name" value="DUF7059"/>
</dbReference>
<dbReference type="Proteomes" id="UP000247591">
    <property type="component" value="Unassembled WGS sequence"/>
</dbReference>
<feature type="domain" description="DUF7059" evidence="6">
    <location>
        <begin position="24"/>
        <end position="106"/>
    </location>
</feature>
<dbReference type="PANTHER" id="PTHR45875:SF1">
    <property type="entry name" value="METHYLTRANSFERASE N6AMT1"/>
    <property type="match status" value="1"/>
</dbReference>
<comment type="caution">
    <text evidence="8">The sequence shown here is derived from an EMBL/GenBank/DDBJ whole genome shotgun (WGS) entry which is preliminary data.</text>
</comment>
<keyword evidence="2 8" id="KW-0489">Methyltransferase</keyword>
<reference evidence="8 9" key="1">
    <citation type="submission" date="2018-06" db="EMBL/GenBank/DDBJ databases">
        <title>Genomic Encyclopedia of Type Strains, Phase IV (KMG-IV): sequencing the most valuable type-strain genomes for metagenomic binning, comparative biology and taxonomic classification.</title>
        <authorList>
            <person name="Goeker M."/>
        </authorList>
    </citation>
    <scope>NUCLEOTIDE SEQUENCE [LARGE SCALE GENOMIC DNA]</scope>
    <source>
        <strain evidence="8 9">DSM 45521</strain>
    </source>
</reference>
<accession>A0A318RQH2</accession>
<dbReference type="RefSeq" id="WP_110467805.1">
    <property type="nucleotide sequence ID" value="NZ_QJSP01000001.1"/>
</dbReference>
<name>A0A318RQH2_WILLI</name>
<dbReference type="GO" id="GO:0008757">
    <property type="term" value="F:S-adenosylmethionine-dependent methyltransferase activity"/>
    <property type="evidence" value="ECO:0007669"/>
    <property type="project" value="TreeGrafter"/>
</dbReference>
<proteinExistence type="inferred from homology"/>
<keyword evidence="4" id="KW-0949">S-adenosyl-L-methionine</keyword>
<organism evidence="8 9">
    <name type="scientific">Williamsia limnetica</name>
    <dbReference type="NCBI Taxonomy" id="882452"/>
    <lineage>
        <taxon>Bacteria</taxon>
        <taxon>Bacillati</taxon>
        <taxon>Actinomycetota</taxon>
        <taxon>Actinomycetes</taxon>
        <taxon>Mycobacteriales</taxon>
        <taxon>Nocardiaceae</taxon>
        <taxon>Williamsia</taxon>
    </lineage>
</organism>
<protein>
    <submittedName>
        <fullName evidence="8">Methyltransferase family protein</fullName>
    </submittedName>
</protein>
<evidence type="ECO:0000313" key="8">
    <source>
        <dbReference type="EMBL" id="PYE21138.1"/>
    </source>
</evidence>
<dbReference type="PANTHER" id="PTHR45875">
    <property type="entry name" value="METHYLTRANSFERASE N6AMT1"/>
    <property type="match status" value="1"/>
</dbReference>
<dbReference type="AlphaFoldDB" id="A0A318RQH2"/>
<evidence type="ECO:0000256" key="4">
    <source>
        <dbReference type="ARBA" id="ARBA00022691"/>
    </source>
</evidence>
<gene>
    <name evidence="8" type="ORF">DFR67_101536</name>
</gene>
<feature type="domain" description="DUF7782" evidence="7">
    <location>
        <begin position="386"/>
        <end position="497"/>
    </location>
</feature>
<dbReference type="GO" id="GO:0035657">
    <property type="term" value="C:eRF1 methyltransferase complex"/>
    <property type="evidence" value="ECO:0007669"/>
    <property type="project" value="TreeGrafter"/>
</dbReference>
<dbReference type="EMBL" id="QJSP01000001">
    <property type="protein sequence ID" value="PYE21138.1"/>
    <property type="molecule type" value="Genomic_DNA"/>
</dbReference>
<evidence type="ECO:0000256" key="3">
    <source>
        <dbReference type="ARBA" id="ARBA00022679"/>
    </source>
</evidence>
<evidence type="ECO:0000256" key="2">
    <source>
        <dbReference type="ARBA" id="ARBA00022603"/>
    </source>
</evidence>
<evidence type="ECO:0000259" key="7">
    <source>
        <dbReference type="Pfam" id="PF25004"/>
    </source>
</evidence>
<keyword evidence="9" id="KW-1185">Reference proteome</keyword>
<dbReference type="InterPro" id="IPR029063">
    <property type="entry name" value="SAM-dependent_MTases_sf"/>
</dbReference>
<sequence>MSAPDSAGELYSLAAGLRIAFQNADYTTDGVLDLLGDEAHGALGRGEPVPVRRACADSGSLGTLIRLLLLGDTCTRSQVSAALSPVGIDEAIGAGLLDADGAGVCAAVDLRPVDLGSGNRWLFSDLDGTMRRKAITEDHVLGVGHASLSLLRATATNPVGSVLDVGTGCGVQAIHAADFAGHVTATDITDRSLAMTRAGVAINGIDPARVTLSKGAWFGPVGGRQFDLIVANPPFVVGPPEVTHTYRDSGLDLDGASELMCRTAPKFLTEGGNAAMLASWVITDDDWRARISPWIPDTGVDAWVVQRDVADPALYVGTWLRDAGHDPRDPASAELADRWLRHLDRAGVSGIGFGFVFLRRTDEPTDLLAEELGHSFDDPLGPEADDYLRRTAWLRTHDLMSERFCVADGAALERVATLNPDTGWQDVVMRIHRPDGPRWSHEIDTLGQALLAGLRPDGLTLGEITELLSVATGDERIDDDAVENLVEGLIRHGIVLPARWNNDCRETSGHSQQLLRPFI</sequence>
<dbReference type="GO" id="GO:0003676">
    <property type="term" value="F:nucleic acid binding"/>
    <property type="evidence" value="ECO:0007669"/>
    <property type="project" value="InterPro"/>
</dbReference>
<dbReference type="GO" id="GO:0008276">
    <property type="term" value="F:protein methyltransferase activity"/>
    <property type="evidence" value="ECO:0007669"/>
    <property type="project" value="TreeGrafter"/>
</dbReference>
<dbReference type="InterPro" id="IPR002052">
    <property type="entry name" value="DNA_methylase_N6_adenine_CS"/>
</dbReference>
<dbReference type="OrthoDB" id="129465at2"/>